<evidence type="ECO:0000313" key="3">
    <source>
        <dbReference type="Proteomes" id="UP000253551"/>
    </source>
</evidence>
<dbReference type="Proteomes" id="UP000253551">
    <property type="component" value="Unassembled WGS sequence"/>
</dbReference>
<sequence>MASTHPYNQILLFGDSITQFSFDPELKGFGTRLANAYVRKTDVINRGFSGYNTDWALPILRQLLPTVQAQAEQGCCIQLMTIFFGANDAALPITGQHVPLNRYKSNIKAMIDMIRNPTSPFYNPKLRLILITPPPLNESQWSKHCEERGEQLNRFNKAAREYAECVMDIGRETQTPVADIWSRIMDKAVDSDLSDFLLDGLHLNEKGYKEVYDVLMEIINEHYKEIHPDQLGVELPYFRELMKAKDIHRCLEFPLLK</sequence>
<dbReference type="InterPro" id="IPR013830">
    <property type="entry name" value="SGNH_hydro"/>
</dbReference>
<organism evidence="2 3">
    <name type="scientific">Rhizopus stolonifer</name>
    <name type="common">Rhizopus nigricans</name>
    <dbReference type="NCBI Taxonomy" id="4846"/>
    <lineage>
        <taxon>Eukaryota</taxon>
        <taxon>Fungi</taxon>
        <taxon>Fungi incertae sedis</taxon>
        <taxon>Mucoromycota</taxon>
        <taxon>Mucoromycotina</taxon>
        <taxon>Mucoromycetes</taxon>
        <taxon>Mucorales</taxon>
        <taxon>Mucorineae</taxon>
        <taxon>Rhizopodaceae</taxon>
        <taxon>Rhizopus</taxon>
    </lineage>
</organism>
<dbReference type="AlphaFoldDB" id="A0A367KLM7"/>
<dbReference type="InterPro" id="IPR036514">
    <property type="entry name" value="SGNH_hydro_sf"/>
</dbReference>
<comment type="caution">
    <text evidence="2">The sequence shown here is derived from an EMBL/GenBank/DDBJ whole genome shotgun (WGS) entry which is preliminary data.</text>
</comment>
<dbReference type="PANTHER" id="PTHR14209">
    <property type="entry name" value="ISOAMYL ACETATE-HYDROLYZING ESTERASE 1"/>
    <property type="match status" value="1"/>
</dbReference>
<feature type="domain" description="SGNH hydrolase-type esterase" evidence="1">
    <location>
        <begin position="12"/>
        <end position="209"/>
    </location>
</feature>
<dbReference type="Pfam" id="PF13472">
    <property type="entry name" value="Lipase_GDSL_2"/>
    <property type="match status" value="1"/>
</dbReference>
<evidence type="ECO:0000313" key="2">
    <source>
        <dbReference type="EMBL" id="RCI03106.1"/>
    </source>
</evidence>
<accession>A0A367KLM7</accession>
<dbReference type="InterPro" id="IPR045136">
    <property type="entry name" value="Iah1-like"/>
</dbReference>
<dbReference type="Gene3D" id="3.40.50.1110">
    <property type="entry name" value="SGNH hydrolase"/>
    <property type="match status" value="1"/>
</dbReference>
<dbReference type="STRING" id="4846.A0A367KLM7"/>
<dbReference type="PANTHER" id="PTHR14209:SF19">
    <property type="entry name" value="ISOAMYL ACETATE-HYDROLYZING ESTERASE 1 HOMOLOG"/>
    <property type="match status" value="1"/>
</dbReference>
<keyword evidence="3" id="KW-1185">Reference proteome</keyword>
<dbReference type="CDD" id="cd01838">
    <property type="entry name" value="Isoamyl_acetate_hydrolase_like"/>
    <property type="match status" value="1"/>
</dbReference>
<evidence type="ECO:0000259" key="1">
    <source>
        <dbReference type="Pfam" id="PF13472"/>
    </source>
</evidence>
<protein>
    <recommendedName>
        <fullName evidence="1">SGNH hydrolase-type esterase domain-containing protein</fullName>
    </recommendedName>
</protein>
<proteinExistence type="predicted"/>
<gene>
    <name evidence="2" type="ORF">CU098_012489</name>
</gene>
<reference evidence="2 3" key="1">
    <citation type="journal article" date="2018" name="G3 (Bethesda)">
        <title>Phylogenetic and Phylogenomic Definition of Rhizopus Species.</title>
        <authorList>
            <person name="Gryganskyi A.P."/>
            <person name="Golan J."/>
            <person name="Dolatabadi S."/>
            <person name="Mondo S."/>
            <person name="Robb S."/>
            <person name="Idnurm A."/>
            <person name="Muszewska A."/>
            <person name="Steczkiewicz K."/>
            <person name="Masonjones S."/>
            <person name="Liao H.L."/>
            <person name="Gajdeczka M.T."/>
            <person name="Anike F."/>
            <person name="Vuek A."/>
            <person name="Anishchenko I.M."/>
            <person name="Voigt K."/>
            <person name="de Hoog G.S."/>
            <person name="Smith M.E."/>
            <person name="Heitman J."/>
            <person name="Vilgalys R."/>
            <person name="Stajich J.E."/>
        </authorList>
    </citation>
    <scope>NUCLEOTIDE SEQUENCE [LARGE SCALE GENOMIC DNA]</scope>
    <source>
        <strain evidence="2 3">LSU 92-RS-03</strain>
    </source>
</reference>
<dbReference type="SUPFAM" id="SSF52266">
    <property type="entry name" value="SGNH hydrolase"/>
    <property type="match status" value="1"/>
</dbReference>
<dbReference type="OrthoDB" id="671439at2759"/>
<name>A0A367KLM7_RHIST</name>
<dbReference type="EMBL" id="PJQM01001143">
    <property type="protein sequence ID" value="RCI03106.1"/>
    <property type="molecule type" value="Genomic_DNA"/>
</dbReference>